<dbReference type="RefSeq" id="WP_206293637.1">
    <property type="nucleotide sequence ID" value="NZ_CP063458.1"/>
</dbReference>
<reference evidence="3 4" key="1">
    <citation type="submission" date="2020-10" db="EMBL/GenBank/DDBJ databases">
        <title>Wide distribution of Phycisphaera-like planctomycetes from WD2101 soil group in peatlands and genome analysis of the first cultivated representative.</title>
        <authorList>
            <person name="Dedysh S.N."/>
            <person name="Beletsky A.V."/>
            <person name="Ivanova A."/>
            <person name="Kulichevskaya I.S."/>
            <person name="Suzina N.E."/>
            <person name="Philippov D.A."/>
            <person name="Rakitin A.L."/>
            <person name="Mardanov A.V."/>
            <person name="Ravin N.V."/>
        </authorList>
    </citation>
    <scope>NUCLEOTIDE SEQUENCE [LARGE SCALE GENOMIC DNA]</scope>
    <source>
        <strain evidence="3 4">M1803</strain>
    </source>
</reference>
<dbReference type="Proteomes" id="UP000593765">
    <property type="component" value="Chromosome"/>
</dbReference>
<sequence>MLRKLVMSMILMSPLAVLAADKPADSAPAREKDGLPLVFHEDFSEGEKAIEKFDIIDPTDWKMSKNAADKWVLNLFKRPTDASSGKLPVRSPFGRAMVKDLYVGEFVMEVKMTSTIPAYGHQDLCLHFGEVDPTHLYYVHFGRKPDPNAGNIFIVDGTPRKNLLPPHDKGIEWTEKEHVARVVRKPDGLIQIYFDGKLWLEVKNDKFPVGRVGVGSFDDTGEFSEITVWGKKAEKPAPLPQPQPQPTAKPAPATKAPSKTEAKPAK</sequence>
<evidence type="ECO:0008006" key="5">
    <source>
        <dbReference type="Google" id="ProtNLM"/>
    </source>
</evidence>
<accession>A0A7M2WYI4</accession>
<protein>
    <recommendedName>
        <fullName evidence="5">3-keto-disaccharide hydrolase domain-containing protein</fullName>
    </recommendedName>
</protein>
<feature type="compositionally biased region" description="Pro residues" evidence="1">
    <location>
        <begin position="237"/>
        <end position="249"/>
    </location>
</feature>
<dbReference type="EMBL" id="CP063458">
    <property type="protein sequence ID" value="QOV90548.1"/>
    <property type="molecule type" value="Genomic_DNA"/>
</dbReference>
<evidence type="ECO:0000313" key="3">
    <source>
        <dbReference type="EMBL" id="QOV90548.1"/>
    </source>
</evidence>
<gene>
    <name evidence="3" type="ORF">IPV69_04045</name>
</gene>
<feature type="chain" id="PRO_5034158106" description="3-keto-disaccharide hydrolase domain-containing protein" evidence="2">
    <location>
        <begin position="20"/>
        <end position="266"/>
    </location>
</feature>
<dbReference type="KEGG" id="hbs:IPV69_04045"/>
<keyword evidence="4" id="KW-1185">Reference proteome</keyword>
<evidence type="ECO:0000313" key="4">
    <source>
        <dbReference type="Proteomes" id="UP000593765"/>
    </source>
</evidence>
<evidence type="ECO:0000256" key="2">
    <source>
        <dbReference type="SAM" id="SignalP"/>
    </source>
</evidence>
<proteinExistence type="predicted"/>
<name>A0A7M2WYI4_9BACT</name>
<dbReference type="AlphaFoldDB" id="A0A7M2WYI4"/>
<feature type="region of interest" description="Disordered" evidence="1">
    <location>
        <begin position="229"/>
        <end position="266"/>
    </location>
</feature>
<keyword evidence="2" id="KW-0732">Signal</keyword>
<dbReference type="Gene3D" id="2.60.120.560">
    <property type="entry name" value="Exo-inulinase, domain 1"/>
    <property type="match status" value="1"/>
</dbReference>
<organism evidence="3 4">
    <name type="scientific">Humisphaera borealis</name>
    <dbReference type="NCBI Taxonomy" id="2807512"/>
    <lineage>
        <taxon>Bacteria</taxon>
        <taxon>Pseudomonadati</taxon>
        <taxon>Planctomycetota</taxon>
        <taxon>Phycisphaerae</taxon>
        <taxon>Tepidisphaerales</taxon>
        <taxon>Tepidisphaeraceae</taxon>
        <taxon>Humisphaera</taxon>
    </lineage>
</organism>
<evidence type="ECO:0000256" key="1">
    <source>
        <dbReference type="SAM" id="MobiDB-lite"/>
    </source>
</evidence>
<feature type="signal peptide" evidence="2">
    <location>
        <begin position="1"/>
        <end position="19"/>
    </location>
</feature>